<proteinExistence type="predicted"/>
<accession>A0A8S1QVA7</accession>
<keyword evidence="1" id="KW-0175">Coiled coil</keyword>
<name>A0A8S1QVA7_PARPR</name>
<evidence type="ECO:0000313" key="3">
    <source>
        <dbReference type="Proteomes" id="UP000688137"/>
    </source>
</evidence>
<comment type="caution">
    <text evidence="2">The sequence shown here is derived from an EMBL/GenBank/DDBJ whole genome shotgun (WGS) entry which is preliminary data.</text>
</comment>
<evidence type="ECO:0000313" key="2">
    <source>
        <dbReference type="EMBL" id="CAD8118855.1"/>
    </source>
</evidence>
<evidence type="ECO:0000256" key="1">
    <source>
        <dbReference type="SAM" id="Coils"/>
    </source>
</evidence>
<keyword evidence="3" id="KW-1185">Reference proteome</keyword>
<dbReference type="Proteomes" id="UP000688137">
    <property type="component" value="Unassembled WGS sequence"/>
</dbReference>
<dbReference type="EMBL" id="CAJJDM010000275">
    <property type="protein sequence ID" value="CAD8118855.1"/>
    <property type="molecule type" value="Genomic_DNA"/>
</dbReference>
<dbReference type="AlphaFoldDB" id="A0A8S1QVA7"/>
<organism evidence="2 3">
    <name type="scientific">Paramecium primaurelia</name>
    <dbReference type="NCBI Taxonomy" id="5886"/>
    <lineage>
        <taxon>Eukaryota</taxon>
        <taxon>Sar</taxon>
        <taxon>Alveolata</taxon>
        <taxon>Ciliophora</taxon>
        <taxon>Intramacronucleata</taxon>
        <taxon>Oligohymenophorea</taxon>
        <taxon>Peniculida</taxon>
        <taxon>Parameciidae</taxon>
        <taxon>Paramecium</taxon>
    </lineage>
</organism>
<feature type="coiled-coil region" evidence="1">
    <location>
        <begin position="58"/>
        <end position="113"/>
    </location>
</feature>
<reference evidence="2" key="1">
    <citation type="submission" date="2021-01" db="EMBL/GenBank/DDBJ databases">
        <authorList>
            <consortium name="Genoscope - CEA"/>
            <person name="William W."/>
        </authorList>
    </citation>
    <scope>NUCLEOTIDE SEQUENCE</scope>
</reference>
<gene>
    <name evidence="2" type="ORF">PPRIM_AZ9-3.1.T2660002</name>
</gene>
<protein>
    <submittedName>
        <fullName evidence="2">Uncharacterized protein</fullName>
    </submittedName>
</protein>
<sequence length="123" mass="14946">MGFRKRLKSLKFIEKLMSLQMQFLQKAKRQNFRRNVIYAESNRFLQKQITQEINVNKREQQLQEIDEITEKLDEYIQNISDMGQQLRLINDFLNHIRKRLLRVEGKINQMKDQLNSMGNDINF</sequence>